<accession>A0AAU7FC13</accession>
<dbReference type="PROSITE" id="PS51257">
    <property type="entry name" value="PROKAR_LIPOPROTEIN"/>
    <property type="match status" value="1"/>
</dbReference>
<protein>
    <recommendedName>
        <fullName evidence="3">Lipoprotein</fullName>
    </recommendedName>
</protein>
<evidence type="ECO:0000313" key="2">
    <source>
        <dbReference type="EMBL" id="XBM02102.1"/>
    </source>
</evidence>
<feature type="chain" id="PRO_5043526271" description="Lipoprotein" evidence="1">
    <location>
        <begin position="32"/>
        <end position="225"/>
    </location>
</feature>
<evidence type="ECO:0008006" key="3">
    <source>
        <dbReference type="Google" id="ProtNLM"/>
    </source>
</evidence>
<evidence type="ECO:0000256" key="1">
    <source>
        <dbReference type="SAM" id="SignalP"/>
    </source>
</evidence>
<dbReference type="KEGG" id="cmav:ABHF33_07515"/>
<reference evidence="2" key="1">
    <citation type="submission" date="2024-05" db="EMBL/GenBank/DDBJ databases">
        <authorList>
            <person name="Yang L."/>
            <person name="Pan L."/>
        </authorList>
    </citation>
    <scope>NUCLEOTIDE SEQUENCE</scope>
    <source>
        <strain evidence="2">FCG-7</strain>
    </source>
</reference>
<sequence>MKHESQALNPPKRRQFGLLLPAILLVGTLSACDQASQLGQNVASSVAGIVGEEVKRQTDGVIDQVANEANEVLQPLGLDASQLASAAKSQTVQLVQQVLKADGDWLQLVQYKGRFPNDIGLLTEVSPIMPELKRLLGSDLTWFLSQMSAPGSLQFDRVLYVLGNKPQAGKNDSAWLLIDAENRKLEVGLIRDGQLKTFASPGEALYRPAEVNQLIEKTSKGIASK</sequence>
<organism evidence="2">
    <name type="scientific">Chitinibacter mangrovi</name>
    <dbReference type="NCBI Taxonomy" id="3153927"/>
    <lineage>
        <taxon>Bacteria</taxon>
        <taxon>Pseudomonadati</taxon>
        <taxon>Pseudomonadota</taxon>
        <taxon>Betaproteobacteria</taxon>
        <taxon>Neisseriales</taxon>
        <taxon>Chitinibacteraceae</taxon>
        <taxon>Chitinibacter</taxon>
    </lineage>
</organism>
<keyword evidence="1" id="KW-0732">Signal</keyword>
<gene>
    <name evidence="2" type="ORF">ABHF33_07515</name>
</gene>
<proteinExistence type="predicted"/>
<name>A0AAU7FC13_9NEIS</name>
<dbReference type="AlphaFoldDB" id="A0AAU7FC13"/>
<dbReference type="RefSeq" id="WP_348946372.1">
    <property type="nucleotide sequence ID" value="NZ_CP157355.1"/>
</dbReference>
<feature type="signal peptide" evidence="1">
    <location>
        <begin position="1"/>
        <end position="31"/>
    </location>
</feature>
<dbReference type="EMBL" id="CP157355">
    <property type="protein sequence ID" value="XBM02102.1"/>
    <property type="molecule type" value="Genomic_DNA"/>
</dbReference>